<dbReference type="RefSeq" id="WP_091410412.1">
    <property type="nucleotide sequence ID" value="NZ_FOAB01000006.1"/>
</dbReference>
<dbReference type="SUPFAM" id="SSF55486">
    <property type="entry name" value="Metalloproteases ('zincins'), catalytic domain"/>
    <property type="match status" value="1"/>
</dbReference>
<sequence length="476" mass="54605">MGTNTFKLQVAGITKTASVEVVEDILFSVQFERKRDYKGEFGFDWMRDNYQTVSQNYEELKKEYKDAQINGSEYFVPYLSMLPNQDNVILNFKLDVLEGKAHKDDIIKLPAKDGIKFKPNKISLKDLQKEQEAINKEKAKGYDGDVSKVTRVEVKVICENPLSQDTSIELLDKNDNPVGEIIVVKNDEVNTVKIKFIKVMSNEPGNTYNKRTFGQMPNGWVKSTIQKFNTKYFNQSLIKAENGGLEEMIIDVESYENKGVLETLVINGVKGIPRYNNGFDRELYKEYVQNNGEYGGVIFFLSAFQQKDGREGHAKLYPTELNYILMTPGSVGSENVNSFAHELGHTLGLDHTWATKEENTKRLETIEKTLLKQKTYLEKYKTYPDSTPVKGSTKTLKDVRERKNNYIKELESEKASRLTFIPKHPFNKATTENVMDYNGYDVPGGETIHNPNSEGISFWKWQWDIMTNEVKQYHGG</sequence>
<evidence type="ECO:0000313" key="1">
    <source>
        <dbReference type="EMBL" id="SEL78624.1"/>
    </source>
</evidence>
<dbReference type="Gene3D" id="3.40.390.10">
    <property type="entry name" value="Collagenase (Catalytic Domain)"/>
    <property type="match status" value="1"/>
</dbReference>
<dbReference type="GO" id="GO:0008237">
    <property type="term" value="F:metallopeptidase activity"/>
    <property type="evidence" value="ECO:0007669"/>
    <property type="project" value="InterPro"/>
</dbReference>
<keyword evidence="2" id="KW-1185">Reference proteome</keyword>
<evidence type="ECO:0000313" key="2">
    <source>
        <dbReference type="Proteomes" id="UP000198521"/>
    </source>
</evidence>
<reference evidence="1 2" key="1">
    <citation type="submission" date="2016-10" db="EMBL/GenBank/DDBJ databases">
        <authorList>
            <person name="de Groot N.N."/>
        </authorList>
    </citation>
    <scope>NUCLEOTIDE SEQUENCE [LARGE SCALE GENOMIC DNA]</scope>
    <source>
        <strain evidence="1 2">DSM 25232</strain>
    </source>
</reference>
<dbReference type="OrthoDB" id="6717961at2"/>
<proteinExistence type="predicted"/>
<protein>
    <submittedName>
        <fullName evidence="1">Metallo-peptidase family M12B Reprolysin-like</fullName>
    </submittedName>
</protein>
<organism evidence="1 2">
    <name type="scientific">Aquimarina amphilecti</name>
    <dbReference type="NCBI Taxonomy" id="1038014"/>
    <lineage>
        <taxon>Bacteria</taxon>
        <taxon>Pseudomonadati</taxon>
        <taxon>Bacteroidota</taxon>
        <taxon>Flavobacteriia</taxon>
        <taxon>Flavobacteriales</taxon>
        <taxon>Flavobacteriaceae</taxon>
        <taxon>Aquimarina</taxon>
    </lineage>
</organism>
<dbReference type="STRING" id="1038014.SAMN04487910_3247"/>
<accession>A0A1H7T2Z6</accession>
<dbReference type="Proteomes" id="UP000198521">
    <property type="component" value="Unassembled WGS sequence"/>
</dbReference>
<name>A0A1H7T2Z6_AQUAM</name>
<gene>
    <name evidence="1" type="ORF">SAMN04487910_3247</name>
</gene>
<dbReference type="InterPro" id="IPR024079">
    <property type="entry name" value="MetalloPept_cat_dom_sf"/>
</dbReference>
<dbReference type="EMBL" id="FOAB01000006">
    <property type="protein sequence ID" value="SEL78624.1"/>
    <property type="molecule type" value="Genomic_DNA"/>
</dbReference>
<dbReference type="AlphaFoldDB" id="A0A1H7T2Z6"/>